<evidence type="ECO:0000313" key="1">
    <source>
        <dbReference type="Ensembl" id="ENSXCOP00000001466.1"/>
    </source>
</evidence>
<dbReference type="InterPro" id="IPR013783">
    <property type="entry name" value="Ig-like_fold"/>
</dbReference>
<dbReference type="STRING" id="32473.ENSXCOP00000001466"/>
<accession>A0A3B5KV30</accession>
<dbReference type="Proteomes" id="UP000261380">
    <property type="component" value="Unplaced"/>
</dbReference>
<dbReference type="InterPro" id="IPR036179">
    <property type="entry name" value="Ig-like_dom_sf"/>
</dbReference>
<name>A0A3B5KV30_9TELE</name>
<dbReference type="Gene3D" id="2.60.40.10">
    <property type="entry name" value="Immunoglobulins"/>
    <property type="match status" value="1"/>
</dbReference>
<keyword evidence="2" id="KW-1185">Reference proteome</keyword>
<protein>
    <recommendedName>
        <fullName evidence="3">Immunoglobulin V-set domain-containing protein</fullName>
    </recommendedName>
</protein>
<evidence type="ECO:0000313" key="2">
    <source>
        <dbReference type="Proteomes" id="UP000261380"/>
    </source>
</evidence>
<dbReference type="Ensembl" id="ENSXCOT00000001489.1">
    <property type="protein sequence ID" value="ENSXCOP00000001466.1"/>
    <property type="gene ID" value="ENSXCOG00000001186.1"/>
</dbReference>
<reference evidence="1" key="1">
    <citation type="submission" date="2025-08" db="UniProtKB">
        <authorList>
            <consortium name="Ensembl"/>
        </authorList>
    </citation>
    <scope>IDENTIFICATION</scope>
</reference>
<organism evidence="1 2">
    <name type="scientific">Xiphophorus couchianus</name>
    <name type="common">Monterrey platyfish</name>
    <dbReference type="NCBI Taxonomy" id="32473"/>
    <lineage>
        <taxon>Eukaryota</taxon>
        <taxon>Metazoa</taxon>
        <taxon>Chordata</taxon>
        <taxon>Craniata</taxon>
        <taxon>Vertebrata</taxon>
        <taxon>Euteleostomi</taxon>
        <taxon>Actinopterygii</taxon>
        <taxon>Neopterygii</taxon>
        <taxon>Teleostei</taxon>
        <taxon>Neoteleostei</taxon>
        <taxon>Acanthomorphata</taxon>
        <taxon>Ovalentaria</taxon>
        <taxon>Atherinomorphae</taxon>
        <taxon>Cyprinodontiformes</taxon>
        <taxon>Poeciliidae</taxon>
        <taxon>Poeciliinae</taxon>
        <taxon>Xiphophorus</taxon>
    </lineage>
</organism>
<reference evidence="1" key="2">
    <citation type="submission" date="2025-09" db="UniProtKB">
        <authorList>
            <consortium name="Ensembl"/>
        </authorList>
    </citation>
    <scope>IDENTIFICATION</scope>
</reference>
<dbReference type="GeneTree" id="ENSGT01110000267649"/>
<evidence type="ECO:0008006" key="3">
    <source>
        <dbReference type="Google" id="ProtNLM"/>
    </source>
</evidence>
<sequence length="108" mass="12167">MGTLICFMDLFPVCSDKLKIEVKTVTAGQNVTLNCPRQTSALYRETFYWIRLVSGNWPEFLGPTYGPEFLGSRLTATYTEKISNLTIVKTTEGDEGILLNLNSSLIYF</sequence>
<dbReference type="SUPFAM" id="SSF48726">
    <property type="entry name" value="Immunoglobulin"/>
    <property type="match status" value="1"/>
</dbReference>
<dbReference type="AlphaFoldDB" id="A0A3B5KV30"/>
<proteinExistence type="predicted"/>